<evidence type="ECO:0000256" key="5">
    <source>
        <dbReference type="ARBA" id="ARBA00023242"/>
    </source>
</evidence>
<dbReference type="InterPro" id="IPR052035">
    <property type="entry name" value="ZnF_BED_domain_contain"/>
</dbReference>
<dbReference type="OrthoDB" id="117690at2759"/>
<dbReference type="AlphaFoldDB" id="A0A8J2L163"/>
<dbReference type="GO" id="GO:0005634">
    <property type="term" value="C:nucleus"/>
    <property type="evidence" value="ECO:0007669"/>
    <property type="project" value="UniProtKB-SubCell"/>
</dbReference>
<evidence type="ECO:0008006" key="8">
    <source>
        <dbReference type="Google" id="ProtNLM"/>
    </source>
</evidence>
<organism evidence="6 7">
    <name type="scientific">Allacma fusca</name>
    <dbReference type="NCBI Taxonomy" id="39272"/>
    <lineage>
        <taxon>Eukaryota</taxon>
        <taxon>Metazoa</taxon>
        <taxon>Ecdysozoa</taxon>
        <taxon>Arthropoda</taxon>
        <taxon>Hexapoda</taxon>
        <taxon>Collembola</taxon>
        <taxon>Symphypleona</taxon>
        <taxon>Sminthuridae</taxon>
        <taxon>Allacma</taxon>
    </lineage>
</organism>
<reference evidence="6" key="1">
    <citation type="submission" date="2021-06" db="EMBL/GenBank/DDBJ databases">
        <authorList>
            <person name="Hodson N. C."/>
            <person name="Mongue J. A."/>
            <person name="Jaron S. K."/>
        </authorList>
    </citation>
    <scope>NUCLEOTIDE SEQUENCE</scope>
</reference>
<feature type="non-terminal residue" evidence="6">
    <location>
        <position position="1"/>
    </location>
</feature>
<evidence type="ECO:0000256" key="2">
    <source>
        <dbReference type="ARBA" id="ARBA00022723"/>
    </source>
</evidence>
<evidence type="ECO:0000256" key="4">
    <source>
        <dbReference type="ARBA" id="ARBA00022833"/>
    </source>
</evidence>
<evidence type="ECO:0000313" key="7">
    <source>
        <dbReference type="Proteomes" id="UP000708208"/>
    </source>
</evidence>
<keyword evidence="7" id="KW-1185">Reference proteome</keyword>
<keyword evidence="2" id="KW-0479">Metal-binding</keyword>
<dbReference type="Proteomes" id="UP000708208">
    <property type="component" value="Unassembled WGS sequence"/>
</dbReference>
<protein>
    <recommendedName>
        <fullName evidence="8">Zinc finger BED domain-containing protein 4</fullName>
    </recommendedName>
</protein>
<proteinExistence type="predicted"/>
<keyword evidence="5" id="KW-0539">Nucleus</keyword>
<evidence type="ECO:0000313" key="6">
    <source>
        <dbReference type="EMBL" id="CAG7824481.1"/>
    </source>
</evidence>
<dbReference type="PANTHER" id="PTHR46481">
    <property type="entry name" value="ZINC FINGER BED DOMAIN-CONTAINING PROTEIN 4"/>
    <property type="match status" value="1"/>
</dbReference>
<name>A0A8J2L163_9HEXA</name>
<comment type="caution">
    <text evidence="6">The sequence shown here is derived from an EMBL/GenBank/DDBJ whole genome shotgun (WGS) entry which is preliminary data.</text>
</comment>
<dbReference type="GO" id="GO:0008270">
    <property type="term" value="F:zinc ion binding"/>
    <property type="evidence" value="ECO:0007669"/>
    <property type="project" value="UniProtKB-KW"/>
</dbReference>
<dbReference type="PANTHER" id="PTHR46481:SF10">
    <property type="entry name" value="ZINC FINGER BED DOMAIN-CONTAINING PROTEIN 39"/>
    <property type="match status" value="1"/>
</dbReference>
<feature type="non-terminal residue" evidence="6">
    <location>
        <position position="134"/>
    </location>
</feature>
<evidence type="ECO:0000256" key="3">
    <source>
        <dbReference type="ARBA" id="ARBA00022771"/>
    </source>
</evidence>
<dbReference type="EMBL" id="CAJVCH010533003">
    <property type="protein sequence ID" value="CAG7824481.1"/>
    <property type="molecule type" value="Genomic_DNA"/>
</dbReference>
<comment type="subcellular location">
    <subcellularLocation>
        <location evidence="1">Nucleus</location>
    </subcellularLocation>
</comment>
<evidence type="ECO:0000256" key="1">
    <source>
        <dbReference type="ARBA" id="ARBA00004123"/>
    </source>
</evidence>
<keyword evidence="4" id="KW-0862">Zinc</keyword>
<gene>
    <name evidence="6" type="ORF">AFUS01_LOCUS34633</name>
</gene>
<accession>A0A8J2L163</accession>
<sequence>SLRHFCESMNIPNKSLLVDMPVRWNSTYKMLKRCLLLREALDATMRSDKLLTPFVLSDSEWKVVAEIVKFLEPFNRLTEKMSQQFIPNMCLTAAYYMDIYDHLESYNIKSGHHASILEAAKLACDKLNKYYPES</sequence>
<keyword evidence="3" id="KW-0863">Zinc-finger</keyword>